<comment type="caution">
    <text evidence="1">The sequence shown here is derived from an EMBL/GenBank/DDBJ whole genome shotgun (WGS) entry which is preliminary data.</text>
</comment>
<protein>
    <submittedName>
        <fullName evidence="1">Uncharacterized protein</fullName>
    </submittedName>
</protein>
<accession>A0A0F8ZCX8</accession>
<dbReference type="AlphaFoldDB" id="A0A0F8ZCX8"/>
<name>A0A0F8ZCX8_9ZZZZ</name>
<organism evidence="1">
    <name type="scientific">marine sediment metagenome</name>
    <dbReference type="NCBI Taxonomy" id="412755"/>
    <lineage>
        <taxon>unclassified sequences</taxon>
        <taxon>metagenomes</taxon>
        <taxon>ecological metagenomes</taxon>
    </lineage>
</organism>
<gene>
    <name evidence="1" type="ORF">LCGC14_2710740</name>
</gene>
<reference evidence="1" key="1">
    <citation type="journal article" date="2015" name="Nature">
        <title>Complex archaea that bridge the gap between prokaryotes and eukaryotes.</title>
        <authorList>
            <person name="Spang A."/>
            <person name="Saw J.H."/>
            <person name="Jorgensen S.L."/>
            <person name="Zaremba-Niedzwiedzka K."/>
            <person name="Martijn J."/>
            <person name="Lind A.E."/>
            <person name="van Eijk R."/>
            <person name="Schleper C."/>
            <person name="Guy L."/>
            <person name="Ettema T.J."/>
        </authorList>
    </citation>
    <scope>NUCLEOTIDE SEQUENCE</scope>
</reference>
<dbReference type="EMBL" id="LAZR01048555">
    <property type="protein sequence ID" value="KKK91657.1"/>
    <property type="molecule type" value="Genomic_DNA"/>
</dbReference>
<evidence type="ECO:0000313" key="1">
    <source>
        <dbReference type="EMBL" id="KKK91657.1"/>
    </source>
</evidence>
<proteinExistence type="predicted"/>
<sequence>MVSTRKVIITTLGGGQGYTLEDTDLWGLECAIQHALADGYLAENREWAKGMLDRLGKLRDQVREGIPGEDEPESRRISFIMEELRSSQPTEEVFSVIIDGKASAEIPKGAVVLEAHITIPPSPEEGHEP</sequence>